<dbReference type="AlphaFoldDB" id="A0A1A9VH57"/>
<organism evidence="2 3">
    <name type="scientific">Glossina austeni</name>
    <name type="common">Savannah tsetse fly</name>
    <dbReference type="NCBI Taxonomy" id="7395"/>
    <lineage>
        <taxon>Eukaryota</taxon>
        <taxon>Metazoa</taxon>
        <taxon>Ecdysozoa</taxon>
        <taxon>Arthropoda</taxon>
        <taxon>Hexapoda</taxon>
        <taxon>Insecta</taxon>
        <taxon>Pterygota</taxon>
        <taxon>Neoptera</taxon>
        <taxon>Endopterygota</taxon>
        <taxon>Diptera</taxon>
        <taxon>Brachycera</taxon>
        <taxon>Muscomorpha</taxon>
        <taxon>Hippoboscoidea</taxon>
        <taxon>Glossinidae</taxon>
        <taxon>Glossina</taxon>
    </lineage>
</organism>
<feature type="region of interest" description="Disordered" evidence="1">
    <location>
        <begin position="87"/>
        <end position="118"/>
    </location>
</feature>
<sequence length="118" mass="13533">MENILEWLSTYVKSAFRKGVIRKPMSLLMLLDKNHKQRCIIFINEQTQHTSQTAKTIPSHALTRQCFKLLACASRSRDRLVVRTLRCGRSNPGSNPGHGNDFEHESLSRLKSTKPEIQ</sequence>
<name>A0A1A9VH57_GLOAU</name>
<dbReference type="Proteomes" id="UP000078200">
    <property type="component" value="Unassembled WGS sequence"/>
</dbReference>
<reference evidence="2" key="1">
    <citation type="submission" date="2020-05" db="UniProtKB">
        <authorList>
            <consortium name="EnsemblMetazoa"/>
        </authorList>
    </citation>
    <scope>IDENTIFICATION</scope>
    <source>
        <strain evidence="2">TTRI</strain>
    </source>
</reference>
<dbReference type="VEuPathDB" id="VectorBase:GAUT037116"/>
<dbReference type="EnsemblMetazoa" id="GAUT037116-RA">
    <property type="protein sequence ID" value="GAUT037116-PA"/>
    <property type="gene ID" value="GAUT037116"/>
</dbReference>
<accession>A0A1A9VH57</accession>
<proteinExistence type="predicted"/>
<feature type="compositionally biased region" description="Basic and acidic residues" evidence="1">
    <location>
        <begin position="100"/>
        <end position="118"/>
    </location>
</feature>
<keyword evidence="3" id="KW-1185">Reference proteome</keyword>
<evidence type="ECO:0000256" key="1">
    <source>
        <dbReference type="SAM" id="MobiDB-lite"/>
    </source>
</evidence>
<protein>
    <submittedName>
        <fullName evidence="2">Uncharacterized protein</fullName>
    </submittedName>
</protein>
<evidence type="ECO:0000313" key="2">
    <source>
        <dbReference type="EnsemblMetazoa" id="GAUT037116-PA"/>
    </source>
</evidence>
<evidence type="ECO:0000313" key="3">
    <source>
        <dbReference type="Proteomes" id="UP000078200"/>
    </source>
</evidence>